<keyword evidence="2" id="KW-0805">Transcription regulation</keyword>
<dbReference type="SMART" id="SM00353">
    <property type="entry name" value="HLH"/>
    <property type="match status" value="1"/>
</dbReference>
<dbReference type="OMA" id="FFMYPQY"/>
<sequence length="307" mass="34015">MAMEALCSNQVFNLILYDPTPFNNDDVNNNYCPNSSSFPTCPNFLAENPNDYLAASPPKTDNVTAVPIAGAPGRKKRRRRSSRVCKNKEEAESQRMTHIAVERNRRKLMNEHLAVLRSLMPESYVERGDQASVVGGAITFVKELEHLLQTLEAKKIEQSQGELCGSASELMNNPNPFSQFFAFPQYTFCSQMPNKYSRSKSSGGGGGGGGEAEIEVTLIESHANIRVLCQRRARQLSKLLSGFHSVYLTLLHLNVTTLDPLVLYSLSAKVEEGCQLKSADDIAMAVHQMLRMIEEDANLSLTQLTNP</sequence>
<dbReference type="Gene3D" id="4.10.280.10">
    <property type="entry name" value="Helix-loop-helix DNA-binding domain"/>
    <property type="match status" value="1"/>
</dbReference>
<dbReference type="GO" id="GO:0046983">
    <property type="term" value="F:protein dimerization activity"/>
    <property type="evidence" value="ECO:0007669"/>
    <property type="project" value="InterPro"/>
</dbReference>
<evidence type="ECO:0000313" key="7">
    <source>
        <dbReference type="EMBL" id="WOH11527.1"/>
    </source>
</evidence>
<feature type="region of interest" description="Disordered" evidence="6">
    <location>
        <begin position="55"/>
        <end position="91"/>
    </location>
</feature>
<reference evidence="7" key="2">
    <citation type="submission" date="2022-03" db="EMBL/GenBank/DDBJ databases">
        <title>Draft title - Genomic analysis of global carrot germplasm unveils the trajectory of domestication and the origin of high carotenoid orange carrot.</title>
        <authorList>
            <person name="Iorizzo M."/>
            <person name="Ellison S."/>
            <person name="Senalik D."/>
            <person name="Macko-Podgorni A."/>
            <person name="Grzebelus D."/>
            <person name="Bostan H."/>
            <person name="Rolling W."/>
            <person name="Curaba J."/>
            <person name="Simon P."/>
        </authorList>
    </citation>
    <scope>NUCLEOTIDE SEQUENCE</scope>
    <source>
        <tissue evidence="7">Leaf</tissue>
    </source>
</reference>
<gene>
    <name evidence="7" type="ORF">DCAR_0831014</name>
</gene>
<dbReference type="Pfam" id="PF22754">
    <property type="entry name" value="bHLH-TF_ACT-like_plant"/>
    <property type="match status" value="1"/>
</dbReference>
<dbReference type="EMBL" id="CP093350">
    <property type="protein sequence ID" value="WOH11527.1"/>
    <property type="molecule type" value="Genomic_DNA"/>
</dbReference>
<dbReference type="InterPro" id="IPR011598">
    <property type="entry name" value="bHLH_dom"/>
</dbReference>
<evidence type="ECO:0000256" key="1">
    <source>
        <dbReference type="ARBA" id="ARBA00004123"/>
    </source>
</evidence>
<keyword evidence="3" id="KW-0238">DNA-binding</keyword>
<dbReference type="Proteomes" id="UP000077755">
    <property type="component" value="Chromosome 8"/>
</dbReference>
<keyword evidence="4" id="KW-0804">Transcription</keyword>
<name>A0A175YB42_DAUCS</name>
<feature type="compositionally biased region" description="Basic residues" evidence="6">
    <location>
        <begin position="73"/>
        <end position="85"/>
    </location>
</feature>
<evidence type="ECO:0000256" key="2">
    <source>
        <dbReference type="ARBA" id="ARBA00023015"/>
    </source>
</evidence>
<dbReference type="PANTHER" id="PTHR11969:SF86">
    <property type="entry name" value="TRANSCRIPTION FACTOR BHLH71"/>
    <property type="match status" value="1"/>
</dbReference>
<dbReference type="GO" id="GO:0000978">
    <property type="term" value="F:RNA polymerase II cis-regulatory region sequence-specific DNA binding"/>
    <property type="evidence" value="ECO:0007669"/>
    <property type="project" value="TreeGrafter"/>
</dbReference>
<dbReference type="AlphaFoldDB" id="A0A175YB42"/>
<keyword evidence="8" id="KW-1185">Reference proteome</keyword>
<comment type="subcellular location">
    <subcellularLocation>
        <location evidence="1">Nucleus</location>
    </subcellularLocation>
</comment>
<reference evidence="7" key="1">
    <citation type="journal article" date="2016" name="Nat. Genet.">
        <title>A high-quality carrot genome assembly provides new insights into carotenoid accumulation and asterid genome evolution.</title>
        <authorList>
            <person name="Iorizzo M."/>
            <person name="Ellison S."/>
            <person name="Senalik D."/>
            <person name="Zeng P."/>
            <person name="Satapoomin P."/>
            <person name="Huang J."/>
            <person name="Bowman M."/>
            <person name="Iovene M."/>
            <person name="Sanseverino W."/>
            <person name="Cavagnaro P."/>
            <person name="Yildiz M."/>
            <person name="Macko-Podgorni A."/>
            <person name="Moranska E."/>
            <person name="Grzebelus E."/>
            <person name="Grzebelus D."/>
            <person name="Ashrafi H."/>
            <person name="Zheng Z."/>
            <person name="Cheng S."/>
            <person name="Spooner D."/>
            <person name="Van Deynze A."/>
            <person name="Simon P."/>
        </authorList>
    </citation>
    <scope>NUCLEOTIDE SEQUENCE</scope>
    <source>
        <tissue evidence="7">Leaf</tissue>
    </source>
</reference>
<evidence type="ECO:0000313" key="8">
    <source>
        <dbReference type="Proteomes" id="UP000077755"/>
    </source>
</evidence>
<dbReference type="SUPFAM" id="SSF47459">
    <property type="entry name" value="HLH, helix-loop-helix DNA-binding domain"/>
    <property type="match status" value="1"/>
</dbReference>
<organism evidence="7 8">
    <name type="scientific">Daucus carota subsp. sativus</name>
    <name type="common">Carrot</name>
    <dbReference type="NCBI Taxonomy" id="79200"/>
    <lineage>
        <taxon>Eukaryota</taxon>
        <taxon>Viridiplantae</taxon>
        <taxon>Streptophyta</taxon>
        <taxon>Embryophyta</taxon>
        <taxon>Tracheophyta</taxon>
        <taxon>Spermatophyta</taxon>
        <taxon>Magnoliopsida</taxon>
        <taxon>eudicotyledons</taxon>
        <taxon>Gunneridae</taxon>
        <taxon>Pentapetalae</taxon>
        <taxon>asterids</taxon>
        <taxon>campanulids</taxon>
        <taxon>Apiales</taxon>
        <taxon>Apiaceae</taxon>
        <taxon>Apioideae</taxon>
        <taxon>Scandiceae</taxon>
        <taxon>Daucinae</taxon>
        <taxon>Daucus</taxon>
        <taxon>Daucus sect. Daucus</taxon>
    </lineage>
</organism>
<dbReference type="KEGG" id="dcr:108192393"/>
<dbReference type="PROSITE" id="PS50888">
    <property type="entry name" value="BHLH"/>
    <property type="match status" value="1"/>
</dbReference>
<evidence type="ECO:0000256" key="6">
    <source>
        <dbReference type="SAM" id="MobiDB-lite"/>
    </source>
</evidence>
<keyword evidence="5" id="KW-0539">Nucleus</keyword>
<evidence type="ECO:0000256" key="5">
    <source>
        <dbReference type="ARBA" id="ARBA00023242"/>
    </source>
</evidence>
<protein>
    <submittedName>
        <fullName evidence="7">Uncharacterized protein</fullName>
    </submittedName>
</protein>
<evidence type="ECO:0000256" key="4">
    <source>
        <dbReference type="ARBA" id="ARBA00023163"/>
    </source>
</evidence>
<dbReference type="InterPro" id="IPR036638">
    <property type="entry name" value="HLH_DNA-bd_sf"/>
</dbReference>
<dbReference type="InterPro" id="IPR054502">
    <property type="entry name" value="bHLH-TF_ACT-like_plant"/>
</dbReference>
<dbReference type="Pfam" id="PF00010">
    <property type="entry name" value="HLH"/>
    <property type="match status" value="1"/>
</dbReference>
<dbReference type="GO" id="GO:0000981">
    <property type="term" value="F:DNA-binding transcription factor activity, RNA polymerase II-specific"/>
    <property type="evidence" value="ECO:0007669"/>
    <property type="project" value="TreeGrafter"/>
</dbReference>
<dbReference type="Gramene" id="KZM80510">
    <property type="protein sequence ID" value="KZM80510"/>
    <property type="gene ID" value="DCAR_032206"/>
</dbReference>
<proteinExistence type="predicted"/>
<evidence type="ECO:0000256" key="3">
    <source>
        <dbReference type="ARBA" id="ARBA00023125"/>
    </source>
</evidence>
<dbReference type="GO" id="GO:0005634">
    <property type="term" value="C:nucleus"/>
    <property type="evidence" value="ECO:0007669"/>
    <property type="project" value="UniProtKB-SubCell"/>
</dbReference>
<dbReference type="OrthoDB" id="684567at2759"/>
<accession>A0A175YB42</accession>
<dbReference type="PANTHER" id="PTHR11969">
    <property type="entry name" value="MAX DIMERIZATION, MAD"/>
    <property type="match status" value="1"/>
</dbReference>